<comment type="caution">
    <text evidence="2">The sequence shown here is derived from an EMBL/GenBank/DDBJ whole genome shotgun (WGS) entry which is preliminary data.</text>
</comment>
<feature type="compositionally biased region" description="Basic and acidic residues" evidence="1">
    <location>
        <begin position="32"/>
        <end position="41"/>
    </location>
</feature>
<evidence type="ECO:0000256" key="1">
    <source>
        <dbReference type="SAM" id="MobiDB-lite"/>
    </source>
</evidence>
<feature type="region of interest" description="Disordered" evidence="1">
    <location>
        <begin position="249"/>
        <end position="340"/>
    </location>
</feature>
<feature type="compositionally biased region" description="Basic and acidic residues" evidence="1">
    <location>
        <begin position="55"/>
        <end position="64"/>
    </location>
</feature>
<feature type="compositionally biased region" description="Polar residues" evidence="1">
    <location>
        <begin position="1"/>
        <end position="13"/>
    </location>
</feature>
<dbReference type="AlphaFoldDB" id="A0A0W0F098"/>
<accession>A0A0W0F098</accession>
<reference evidence="2 3" key="1">
    <citation type="submission" date="2015-12" db="EMBL/GenBank/DDBJ databases">
        <title>Draft genome sequence of Moniliophthora roreri, the causal agent of frosty pod rot of cacao.</title>
        <authorList>
            <person name="Aime M.C."/>
            <person name="Diaz-Valderrama J.R."/>
            <person name="Kijpornyongpan T."/>
            <person name="Phillips-Mora W."/>
        </authorList>
    </citation>
    <scope>NUCLEOTIDE SEQUENCE [LARGE SCALE GENOMIC DNA]</scope>
    <source>
        <strain evidence="2 3">MCA 2952</strain>
    </source>
</reference>
<dbReference type="eggNOG" id="ENOG502S8WT">
    <property type="taxonomic scope" value="Eukaryota"/>
</dbReference>
<name>A0A0W0F098_MONRR</name>
<feature type="compositionally biased region" description="Low complexity" evidence="1">
    <location>
        <begin position="264"/>
        <end position="276"/>
    </location>
</feature>
<protein>
    <submittedName>
        <fullName evidence="2">Uncharacterized protein</fullName>
    </submittedName>
</protein>
<feature type="region of interest" description="Disordered" evidence="1">
    <location>
        <begin position="355"/>
        <end position="415"/>
    </location>
</feature>
<feature type="compositionally biased region" description="Basic and acidic residues" evidence="1">
    <location>
        <begin position="278"/>
        <end position="298"/>
    </location>
</feature>
<feature type="region of interest" description="Disordered" evidence="1">
    <location>
        <begin position="1"/>
        <end position="64"/>
    </location>
</feature>
<dbReference type="Proteomes" id="UP000054988">
    <property type="component" value="Unassembled WGS sequence"/>
</dbReference>
<dbReference type="EMBL" id="LATX01002412">
    <property type="protein sequence ID" value="KTB29739.1"/>
    <property type="molecule type" value="Genomic_DNA"/>
</dbReference>
<evidence type="ECO:0000313" key="3">
    <source>
        <dbReference type="Proteomes" id="UP000054988"/>
    </source>
</evidence>
<sequence>MEHQPSQPQSSLDTPVPLSFPSILRNPGVADRFAHLREPKSNESPNPQRTFKKTKRDDNEGRRWVRRKENATFVGNPHVVPATRKDYIIQAAPLKPTFPEPLPPYLPRSAKLPTQPPPVVDLNSANAGRFSLSLKGMRRDLRKCGYRAEVLVRDIETEIVEWLEAGGTVLAPASGMEDNIQIPGTPIRDTNTVFEVSRTPLKLIWDTSSDGFARYVVHCCARFHNVVSFSKDASGTRLTYLLRPNVTRPDHATGVGIDTPPVTDLDSSSHFNSDSDFLSDRDSHSELGASDIEREPQHRLSTIAERSLTSSPAVHLEEEDKWSVIGGSDIDHDGDESEGDGALVASVQSLSIEEEGIDPDKTIEAISPPGPKPLAFRARLQDRRHTRSSSSPSRSPARRALRRPQSGIDSSRKLKMRRENTLFSFVYS</sequence>
<organism evidence="2 3">
    <name type="scientific">Moniliophthora roreri</name>
    <name type="common">Frosty pod rot fungus</name>
    <name type="synonym">Monilia roreri</name>
    <dbReference type="NCBI Taxonomy" id="221103"/>
    <lineage>
        <taxon>Eukaryota</taxon>
        <taxon>Fungi</taxon>
        <taxon>Dikarya</taxon>
        <taxon>Basidiomycota</taxon>
        <taxon>Agaricomycotina</taxon>
        <taxon>Agaricomycetes</taxon>
        <taxon>Agaricomycetidae</taxon>
        <taxon>Agaricales</taxon>
        <taxon>Marasmiineae</taxon>
        <taxon>Marasmiaceae</taxon>
        <taxon>Moniliophthora</taxon>
    </lineage>
</organism>
<gene>
    <name evidence="2" type="ORF">WG66_17618</name>
</gene>
<proteinExistence type="predicted"/>
<evidence type="ECO:0000313" key="2">
    <source>
        <dbReference type="EMBL" id="KTB29739.1"/>
    </source>
</evidence>